<sequence>MMMSCFYFPPSPTDFPLYRPMRSVFFVSSEQEDISLALSCQHLLEDKSGAFHVINGEDGEDILGLLFHGFKSYVDNKFGDLDQINSKGGGRVARVVGG</sequence>
<proteinExistence type="predicted"/>
<comment type="caution">
    <text evidence="1">The sequence shown here is derived from an EMBL/GenBank/DDBJ whole genome shotgun (WGS) entry which is preliminary data.</text>
</comment>
<organism evidence="1 2">
    <name type="scientific">Rhododendron griersonianum</name>
    <dbReference type="NCBI Taxonomy" id="479676"/>
    <lineage>
        <taxon>Eukaryota</taxon>
        <taxon>Viridiplantae</taxon>
        <taxon>Streptophyta</taxon>
        <taxon>Embryophyta</taxon>
        <taxon>Tracheophyta</taxon>
        <taxon>Spermatophyta</taxon>
        <taxon>Magnoliopsida</taxon>
        <taxon>eudicotyledons</taxon>
        <taxon>Gunneridae</taxon>
        <taxon>Pentapetalae</taxon>
        <taxon>asterids</taxon>
        <taxon>Ericales</taxon>
        <taxon>Ericaceae</taxon>
        <taxon>Ericoideae</taxon>
        <taxon>Rhodoreae</taxon>
        <taxon>Rhododendron</taxon>
    </lineage>
</organism>
<gene>
    <name evidence="1" type="ORF">RHGRI_003621</name>
</gene>
<dbReference type="EMBL" id="JACTNZ010000002">
    <property type="protein sequence ID" value="KAG5560372.1"/>
    <property type="molecule type" value="Genomic_DNA"/>
</dbReference>
<dbReference type="AlphaFoldDB" id="A0AAV6L6I2"/>
<keyword evidence="2" id="KW-1185">Reference proteome</keyword>
<protein>
    <submittedName>
        <fullName evidence="1">Uncharacterized protein</fullName>
    </submittedName>
</protein>
<reference evidence="1" key="1">
    <citation type="submission" date="2020-08" db="EMBL/GenBank/DDBJ databases">
        <title>Plant Genome Project.</title>
        <authorList>
            <person name="Zhang R.-G."/>
        </authorList>
    </citation>
    <scope>NUCLEOTIDE SEQUENCE</scope>
    <source>
        <strain evidence="1">WSP0</strain>
        <tissue evidence="1">Leaf</tissue>
    </source>
</reference>
<name>A0AAV6L6I2_9ERIC</name>
<dbReference type="Proteomes" id="UP000823749">
    <property type="component" value="Chromosome 2"/>
</dbReference>
<accession>A0AAV6L6I2</accession>
<evidence type="ECO:0000313" key="2">
    <source>
        <dbReference type="Proteomes" id="UP000823749"/>
    </source>
</evidence>
<evidence type="ECO:0000313" key="1">
    <source>
        <dbReference type="EMBL" id="KAG5560372.1"/>
    </source>
</evidence>